<evidence type="ECO:0000313" key="1">
    <source>
        <dbReference type="EMBL" id="KAI8434730.1"/>
    </source>
</evidence>
<keyword evidence="2" id="KW-1185">Reference proteome</keyword>
<sequence>MKNEITTKTTMTGESFWQSVQILINKSHVVNKRVWGSKVLYECNCKPVSSQWCLPDQCEKLQTIKNAESYIVYLQKVMRLQQSDKPDSDSFIHVTFSELLPKNYCDNHAVQLICILKDKYQVTFYDVTPENDKQILCPTFSYTLQLTGSQVILKADCDSNSKSFKWLSETVLPQFIKWGEECLNEKANLHFCNESLALVSTDKYYRKYNDLKIKYGKEMVKIWPECTDPSKFVYEDVAIATYLLLLWEEERSLHGLNELQSFVDLGCGNGLLVYILVKEGHPGFGIDVRKRQIWDMFGSDIKLEEKTITPSDVHLFPETDWIIGNHSDELTPWIPVIAARSSYKCNFFLLPCCAYNFDGTKYQRKNSSKSQYMEYLEYIKQLCEDIGFRTDTDRLKIPSTKRICLVGRSRTYSDKEFAEQCNYIQNIINKKDQNCENIWIDEFKSRDPVEKVKNCTQIDKNIIQLIVGHITDYLLEGCMLSVIWCPGKTADINELAQLIPQDQLKALKSECGGLQTLLKNNHHIFKVQSGKVQLRYPKTIEEVERDSQYKKNKSKSMNIKVQCKPCWFYNHHPQGCPLSDNKCSFLHAKS</sequence>
<dbReference type="EMBL" id="CM046105">
    <property type="protein sequence ID" value="KAI8434730.1"/>
    <property type="molecule type" value="Genomic_DNA"/>
</dbReference>
<accession>A0ACC0KES8</accession>
<evidence type="ECO:0000313" key="2">
    <source>
        <dbReference type="Proteomes" id="UP001064048"/>
    </source>
</evidence>
<name>A0ACC0KES8_CHOFU</name>
<organism evidence="1 2">
    <name type="scientific">Choristoneura fumiferana</name>
    <name type="common">Spruce budworm moth</name>
    <name type="synonym">Archips fumiferana</name>
    <dbReference type="NCBI Taxonomy" id="7141"/>
    <lineage>
        <taxon>Eukaryota</taxon>
        <taxon>Metazoa</taxon>
        <taxon>Ecdysozoa</taxon>
        <taxon>Arthropoda</taxon>
        <taxon>Hexapoda</taxon>
        <taxon>Insecta</taxon>
        <taxon>Pterygota</taxon>
        <taxon>Neoptera</taxon>
        <taxon>Endopterygota</taxon>
        <taxon>Lepidoptera</taxon>
        <taxon>Glossata</taxon>
        <taxon>Ditrysia</taxon>
        <taxon>Tortricoidea</taxon>
        <taxon>Tortricidae</taxon>
        <taxon>Tortricinae</taxon>
        <taxon>Choristoneura</taxon>
    </lineage>
</organism>
<gene>
    <name evidence="1" type="ORF">MSG28_003251</name>
</gene>
<dbReference type="Proteomes" id="UP001064048">
    <property type="component" value="Chromosome 5"/>
</dbReference>
<comment type="caution">
    <text evidence="1">The sequence shown here is derived from an EMBL/GenBank/DDBJ whole genome shotgun (WGS) entry which is preliminary data.</text>
</comment>
<reference evidence="1 2" key="1">
    <citation type="journal article" date="2022" name="Genome Biol. Evol.">
        <title>The Spruce Budworm Genome: Reconstructing the Evolutionary History of Antifreeze Proteins.</title>
        <authorList>
            <person name="Beliveau C."/>
            <person name="Gagne P."/>
            <person name="Picq S."/>
            <person name="Vernygora O."/>
            <person name="Keeling C.I."/>
            <person name="Pinkney K."/>
            <person name="Doucet D."/>
            <person name="Wen F."/>
            <person name="Johnston J.S."/>
            <person name="Maaroufi H."/>
            <person name="Boyle B."/>
            <person name="Laroche J."/>
            <person name="Dewar K."/>
            <person name="Juretic N."/>
            <person name="Blackburn G."/>
            <person name="Nisole A."/>
            <person name="Brunet B."/>
            <person name="Brandao M."/>
            <person name="Lumley L."/>
            <person name="Duan J."/>
            <person name="Quan G."/>
            <person name="Lucarotti C.J."/>
            <person name="Roe A.D."/>
            <person name="Sperling F.A.H."/>
            <person name="Levesque R.C."/>
            <person name="Cusson M."/>
        </authorList>
    </citation>
    <scope>NUCLEOTIDE SEQUENCE [LARGE SCALE GENOMIC DNA]</scope>
    <source>
        <strain evidence="1">Glfc:IPQL:Cfum</strain>
    </source>
</reference>
<protein>
    <submittedName>
        <fullName evidence="1">Uncharacterized protein</fullName>
    </submittedName>
</protein>
<proteinExistence type="predicted"/>